<dbReference type="InterPro" id="IPR001214">
    <property type="entry name" value="SET_dom"/>
</dbReference>
<dbReference type="GO" id="GO:0005634">
    <property type="term" value="C:nucleus"/>
    <property type="evidence" value="ECO:0007669"/>
    <property type="project" value="TreeGrafter"/>
</dbReference>
<dbReference type="InterPro" id="IPR046341">
    <property type="entry name" value="SET_dom_sf"/>
</dbReference>
<reference evidence="8 9" key="1">
    <citation type="journal article" date="2018" name="Nat. Ecol. Evol.">
        <title>Pezizomycetes genomes reveal the molecular basis of ectomycorrhizal truffle lifestyle.</title>
        <authorList>
            <person name="Murat C."/>
            <person name="Payen T."/>
            <person name="Noel B."/>
            <person name="Kuo A."/>
            <person name="Morin E."/>
            <person name="Chen J."/>
            <person name="Kohler A."/>
            <person name="Krizsan K."/>
            <person name="Balestrini R."/>
            <person name="Da Silva C."/>
            <person name="Montanini B."/>
            <person name="Hainaut M."/>
            <person name="Levati E."/>
            <person name="Barry K.W."/>
            <person name="Belfiori B."/>
            <person name="Cichocki N."/>
            <person name="Clum A."/>
            <person name="Dockter R.B."/>
            <person name="Fauchery L."/>
            <person name="Guy J."/>
            <person name="Iotti M."/>
            <person name="Le Tacon F."/>
            <person name="Lindquist E.A."/>
            <person name="Lipzen A."/>
            <person name="Malagnac F."/>
            <person name="Mello A."/>
            <person name="Molinier V."/>
            <person name="Miyauchi S."/>
            <person name="Poulain J."/>
            <person name="Riccioni C."/>
            <person name="Rubini A."/>
            <person name="Sitrit Y."/>
            <person name="Splivallo R."/>
            <person name="Traeger S."/>
            <person name="Wang M."/>
            <person name="Zifcakova L."/>
            <person name="Wipf D."/>
            <person name="Zambonelli A."/>
            <person name="Paolocci F."/>
            <person name="Nowrousian M."/>
            <person name="Ottonello S."/>
            <person name="Baldrian P."/>
            <person name="Spatafora J.W."/>
            <person name="Henrissat B."/>
            <person name="Nagy L.G."/>
            <person name="Aury J.M."/>
            <person name="Wincker P."/>
            <person name="Grigoriev I.V."/>
            <person name="Bonfante P."/>
            <person name="Martin F.M."/>
        </authorList>
    </citation>
    <scope>NUCLEOTIDE SEQUENCE [LARGE SCALE GENOMIC DNA]</scope>
    <source>
        <strain evidence="8 9">ATCC MYA-4762</strain>
    </source>
</reference>
<evidence type="ECO:0000256" key="2">
    <source>
        <dbReference type="ARBA" id="ARBA00022771"/>
    </source>
</evidence>
<name>A0A3N4M355_9PEZI</name>
<accession>A0A3N4M355</accession>
<evidence type="ECO:0000256" key="4">
    <source>
        <dbReference type="PROSITE-ProRule" id="PRU00134"/>
    </source>
</evidence>
<evidence type="ECO:0000256" key="5">
    <source>
        <dbReference type="SAM" id="MobiDB-lite"/>
    </source>
</evidence>
<dbReference type="PANTHER" id="PTHR12197:SF251">
    <property type="entry name" value="EG:BACR7C10.4 PROTEIN"/>
    <property type="match status" value="1"/>
</dbReference>
<evidence type="ECO:0000313" key="9">
    <source>
        <dbReference type="Proteomes" id="UP000267821"/>
    </source>
</evidence>
<evidence type="ECO:0000256" key="3">
    <source>
        <dbReference type="ARBA" id="ARBA00022833"/>
    </source>
</evidence>
<dbReference type="EMBL" id="ML121540">
    <property type="protein sequence ID" value="RPB24735.1"/>
    <property type="molecule type" value="Genomic_DNA"/>
</dbReference>
<dbReference type="PROSITE" id="PS50865">
    <property type="entry name" value="ZF_MYND_2"/>
    <property type="match status" value="1"/>
</dbReference>
<keyword evidence="2 4" id="KW-0863">Zinc-finger</keyword>
<dbReference type="OrthoDB" id="5945798at2759"/>
<dbReference type="AlphaFoldDB" id="A0A3N4M355"/>
<dbReference type="SUPFAM" id="SSF82199">
    <property type="entry name" value="SET domain"/>
    <property type="match status" value="1"/>
</dbReference>
<evidence type="ECO:0000256" key="1">
    <source>
        <dbReference type="ARBA" id="ARBA00022723"/>
    </source>
</evidence>
<dbReference type="GO" id="GO:0008270">
    <property type="term" value="F:zinc ion binding"/>
    <property type="evidence" value="ECO:0007669"/>
    <property type="project" value="UniProtKB-KW"/>
</dbReference>
<feature type="domain" description="MYND-type" evidence="7">
    <location>
        <begin position="54"/>
        <end position="142"/>
    </location>
</feature>
<dbReference type="PROSITE" id="PS50280">
    <property type="entry name" value="SET"/>
    <property type="match status" value="1"/>
</dbReference>
<dbReference type="SUPFAM" id="SSF144232">
    <property type="entry name" value="HIT/MYND zinc finger-like"/>
    <property type="match status" value="1"/>
</dbReference>
<dbReference type="STRING" id="1051890.A0A3N4M355"/>
<gene>
    <name evidence="8" type="ORF">L211DRAFT_144849</name>
</gene>
<dbReference type="Gene3D" id="2.170.270.10">
    <property type="entry name" value="SET domain"/>
    <property type="match status" value="1"/>
</dbReference>
<proteinExistence type="predicted"/>
<dbReference type="Pfam" id="PF01753">
    <property type="entry name" value="zf-MYND"/>
    <property type="match status" value="1"/>
</dbReference>
<dbReference type="Pfam" id="PF00856">
    <property type="entry name" value="SET"/>
    <property type="match status" value="1"/>
</dbReference>
<dbReference type="Gene3D" id="1.10.220.160">
    <property type="match status" value="1"/>
</dbReference>
<feature type="domain" description="SET" evidence="6">
    <location>
        <begin position="4"/>
        <end position="317"/>
    </location>
</feature>
<dbReference type="Gene3D" id="6.10.140.2220">
    <property type="match status" value="1"/>
</dbReference>
<evidence type="ECO:0000259" key="6">
    <source>
        <dbReference type="PROSITE" id="PS50280"/>
    </source>
</evidence>
<dbReference type="InParanoid" id="A0A3N4M355"/>
<keyword evidence="9" id="KW-1185">Reference proteome</keyword>
<keyword evidence="1" id="KW-0479">Metal-binding</keyword>
<sequence>MPPPPTNLLRPHSAPYTSGRGLFLTQKVQPGQLVLHVPSPLVAVPDDRHLGSCCSWCLKWDAQGAVGVEKKKGVKVQQVQQQQQEEEKYPDPGIEDIDDDGEGKMELVRCSGCRVVWYCGKECQKYDFTPRRSHSGIHKFECPIYSTLNGPPHNRVLPTSVRVLMKLLLLYNNNKQPPSWWPSILQLESHATKQLSHPQRSEMLPVMAAAAQHYSSSFSSTSTTSSSSELPSELILSIYCRTLVNSFSITTPLPASTTTATTTTTPVEILGTLFDPLLSLFNHSCTPSCLLEFHGREVLVYPLRELIEGEEATIAYVEVDGVGVGERRRELRERWFFDCMCARCKREMEEGMKMGEV</sequence>
<evidence type="ECO:0000259" key="7">
    <source>
        <dbReference type="PROSITE" id="PS50865"/>
    </source>
</evidence>
<keyword evidence="3" id="KW-0862">Zinc</keyword>
<dbReference type="InterPro" id="IPR050869">
    <property type="entry name" value="H3K4_H4K5_MeTrfase"/>
</dbReference>
<dbReference type="PANTHER" id="PTHR12197">
    <property type="entry name" value="HISTONE-LYSINE N-METHYLTRANSFERASE SMYD"/>
    <property type="match status" value="1"/>
</dbReference>
<protein>
    <submittedName>
        <fullName evidence="8">Uncharacterized protein</fullName>
    </submittedName>
</protein>
<feature type="region of interest" description="Disordered" evidence="5">
    <location>
        <begin position="77"/>
        <end position="100"/>
    </location>
</feature>
<dbReference type="InterPro" id="IPR002893">
    <property type="entry name" value="Znf_MYND"/>
</dbReference>
<evidence type="ECO:0000313" key="8">
    <source>
        <dbReference type="EMBL" id="RPB24735.1"/>
    </source>
</evidence>
<organism evidence="8 9">
    <name type="scientific">Terfezia boudieri ATCC MYA-4762</name>
    <dbReference type="NCBI Taxonomy" id="1051890"/>
    <lineage>
        <taxon>Eukaryota</taxon>
        <taxon>Fungi</taxon>
        <taxon>Dikarya</taxon>
        <taxon>Ascomycota</taxon>
        <taxon>Pezizomycotina</taxon>
        <taxon>Pezizomycetes</taxon>
        <taxon>Pezizales</taxon>
        <taxon>Pezizaceae</taxon>
        <taxon>Terfezia</taxon>
    </lineage>
</organism>
<dbReference type="Proteomes" id="UP000267821">
    <property type="component" value="Unassembled WGS sequence"/>
</dbReference>